<organism evidence="1 2">
    <name type="scientific">Erythranthe guttata</name>
    <name type="common">Yellow monkey flower</name>
    <name type="synonym">Mimulus guttatus</name>
    <dbReference type="NCBI Taxonomy" id="4155"/>
    <lineage>
        <taxon>Eukaryota</taxon>
        <taxon>Viridiplantae</taxon>
        <taxon>Streptophyta</taxon>
        <taxon>Embryophyta</taxon>
        <taxon>Tracheophyta</taxon>
        <taxon>Spermatophyta</taxon>
        <taxon>Magnoliopsida</taxon>
        <taxon>eudicotyledons</taxon>
        <taxon>Gunneridae</taxon>
        <taxon>Pentapetalae</taxon>
        <taxon>asterids</taxon>
        <taxon>lamiids</taxon>
        <taxon>Lamiales</taxon>
        <taxon>Phrymaceae</taxon>
        <taxon>Erythranthe</taxon>
    </lineage>
</organism>
<accession>A0A022RBA7</accession>
<reference evidence="1 2" key="1">
    <citation type="journal article" date="2013" name="Proc. Natl. Acad. Sci. U.S.A.">
        <title>Fine-scale variation in meiotic recombination in Mimulus inferred from population shotgun sequencing.</title>
        <authorList>
            <person name="Hellsten U."/>
            <person name="Wright K.M."/>
            <person name="Jenkins J."/>
            <person name="Shu S."/>
            <person name="Yuan Y."/>
            <person name="Wessler S.R."/>
            <person name="Schmutz J."/>
            <person name="Willis J.H."/>
            <person name="Rokhsar D.S."/>
        </authorList>
    </citation>
    <scope>NUCLEOTIDE SEQUENCE [LARGE SCALE GENOMIC DNA]</scope>
    <source>
        <strain evidence="2">cv. DUN x IM62</strain>
    </source>
</reference>
<dbReference type="Proteomes" id="UP000030748">
    <property type="component" value="Unassembled WGS sequence"/>
</dbReference>
<evidence type="ECO:0000313" key="2">
    <source>
        <dbReference type="Proteomes" id="UP000030748"/>
    </source>
</evidence>
<proteinExistence type="predicted"/>
<gene>
    <name evidence="1" type="ORF">MIMGU_mgv1a014916mg</name>
</gene>
<evidence type="ECO:0000313" key="1">
    <source>
        <dbReference type="EMBL" id="EYU36220.1"/>
    </source>
</evidence>
<dbReference type="AlphaFoldDB" id="A0A022RBA7"/>
<keyword evidence="2" id="KW-1185">Reference proteome</keyword>
<sequence length="174" mass="19331">MTICGINHSTDITWRGPPPRLLDSTRAETAMLAMLNTWPMPICCRGVGRGILSLLLLPAVNFLQSGQRVWLARLVHSAVEINENTNIEPAGIWKPDPATWRSVARAWRTVRLIWIPIGVAKMMLVDHSGSIFISVLRSSTCWTVHSFHGLDRAGSMSSSVFSAARFSTLHKKEI</sequence>
<dbReference type="EMBL" id="KI630592">
    <property type="protein sequence ID" value="EYU36220.1"/>
    <property type="molecule type" value="Genomic_DNA"/>
</dbReference>
<protein>
    <submittedName>
        <fullName evidence="1">Uncharacterized protein</fullName>
    </submittedName>
</protein>
<name>A0A022RBA7_ERYGU</name>